<protein>
    <submittedName>
        <fullName evidence="2">Uncharacterized protein</fullName>
    </submittedName>
</protein>
<evidence type="ECO:0000313" key="2">
    <source>
        <dbReference type="EMBL" id="RPA97160.1"/>
    </source>
</evidence>
<organism evidence="2 3">
    <name type="scientific">Choiromyces venosus 120613-1</name>
    <dbReference type="NCBI Taxonomy" id="1336337"/>
    <lineage>
        <taxon>Eukaryota</taxon>
        <taxon>Fungi</taxon>
        <taxon>Dikarya</taxon>
        <taxon>Ascomycota</taxon>
        <taxon>Pezizomycotina</taxon>
        <taxon>Pezizomycetes</taxon>
        <taxon>Pezizales</taxon>
        <taxon>Tuberaceae</taxon>
        <taxon>Choiromyces</taxon>
    </lineage>
</organism>
<evidence type="ECO:0000256" key="1">
    <source>
        <dbReference type="SAM" id="Phobius"/>
    </source>
</evidence>
<reference evidence="2 3" key="1">
    <citation type="journal article" date="2018" name="Nat. Ecol. Evol.">
        <title>Pezizomycetes genomes reveal the molecular basis of ectomycorrhizal truffle lifestyle.</title>
        <authorList>
            <person name="Murat C."/>
            <person name="Payen T."/>
            <person name="Noel B."/>
            <person name="Kuo A."/>
            <person name="Morin E."/>
            <person name="Chen J."/>
            <person name="Kohler A."/>
            <person name="Krizsan K."/>
            <person name="Balestrini R."/>
            <person name="Da Silva C."/>
            <person name="Montanini B."/>
            <person name="Hainaut M."/>
            <person name="Levati E."/>
            <person name="Barry K.W."/>
            <person name="Belfiori B."/>
            <person name="Cichocki N."/>
            <person name="Clum A."/>
            <person name="Dockter R.B."/>
            <person name="Fauchery L."/>
            <person name="Guy J."/>
            <person name="Iotti M."/>
            <person name="Le Tacon F."/>
            <person name="Lindquist E.A."/>
            <person name="Lipzen A."/>
            <person name="Malagnac F."/>
            <person name="Mello A."/>
            <person name="Molinier V."/>
            <person name="Miyauchi S."/>
            <person name="Poulain J."/>
            <person name="Riccioni C."/>
            <person name="Rubini A."/>
            <person name="Sitrit Y."/>
            <person name="Splivallo R."/>
            <person name="Traeger S."/>
            <person name="Wang M."/>
            <person name="Zifcakova L."/>
            <person name="Wipf D."/>
            <person name="Zambonelli A."/>
            <person name="Paolocci F."/>
            <person name="Nowrousian M."/>
            <person name="Ottonello S."/>
            <person name="Baldrian P."/>
            <person name="Spatafora J.W."/>
            <person name="Henrissat B."/>
            <person name="Nagy L.G."/>
            <person name="Aury J.M."/>
            <person name="Wincker P."/>
            <person name="Grigoriev I.V."/>
            <person name="Bonfante P."/>
            <person name="Martin F.M."/>
        </authorList>
    </citation>
    <scope>NUCLEOTIDE SEQUENCE [LARGE SCALE GENOMIC DNA]</scope>
    <source>
        <strain evidence="2 3">120613-1</strain>
    </source>
</reference>
<sequence>MGEQQSNGFRTGEIITIVLAAITAVVGLLQIFPNWRFWETSKRVLPVRYQEVRPLIVVNCVGQLRFQDPEYEVDLERGSSFTPG</sequence>
<keyword evidence="1" id="KW-1133">Transmembrane helix</keyword>
<gene>
    <name evidence="2" type="ORF">L873DRAFT_1810234</name>
</gene>
<proteinExistence type="predicted"/>
<dbReference type="Proteomes" id="UP000276215">
    <property type="component" value="Unassembled WGS sequence"/>
</dbReference>
<dbReference type="EMBL" id="ML120407">
    <property type="protein sequence ID" value="RPA97160.1"/>
    <property type="molecule type" value="Genomic_DNA"/>
</dbReference>
<dbReference type="AlphaFoldDB" id="A0A3N4JL78"/>
<accession>A0A3N4JL78</accession>
<feature type="transmembrane region" description="Helical" evidence="1">
    <location>
        <begin position="14"/>
        <end position="33"/>
    </location>
</feature>
<evidence type="ECO:0000313" key="3">
    <source>
        <dbReference type="Proteomes" id="UP000276215"/>
    </source>
</evidence>
<name>A0A3N4JL78_9PEZI</name>
<keyword evidence="1" id="KW-0472">Membrane</keyword>
<keyword evidence="3" id="KW-1185">Reference proteome</keyword>
<keyword evidence="1" id="KW-0812">Transmembrane</keyword>
<dbReference type="OrthoDB" id="5385208at2759"/>